<protein>
    <submittedName>
        <fullName evidence="1">Uncharacterized protein</fullName>
    </submittedName>
</protein>
<dbReference type="RefSeq" id="WP_136238541.1">
    <property type="nucleotide sequence ID" value="NZ_JAUSWC010000010.1"/>
</dbReference>
<keyword evidence="2" id="KW-1185">Reference proteome</keyword>
<reference evidence="1 2" key="1">
    <citation type="submission" date="2023-07" db="EMBL/GenBank/DDBJ databases">
        <title>Genomic Encyclopedia of Type Strains, Phase IV (KMG-IV): sequencing the most valuable type-strain genomes for metagenomic binning, comparative biology and taxonomic classification.</title>
        <authorList>
            <person name="Goeker M."/>
        </authorList>
    </citation>
    <scope>NUCLEOTIDE SEQUENCE [LARGE SCALE GENOMIC DNA]</scope>
    <source>
        <strain evidence="1 2">DSM 40573</strain>
    </source>
</reference>
<evidence type="ECO:0000313" key="2">
    <source>
        <dbReference type="Proteomes" id="UP001236795"/>
    </source>
</evidence>
<accession>A0ABU0KI89</accession>
<proteinExistence type="predicted"/>
<dbReference type="Proteomes" id="UP001236795">
    <property type="component" value="Unassembled WGS sequence"/>
</dbReference>
<evidence type="ECO:0000313" key="1">
    <source>
        <dbReference type="EMBL" id="MDQ0488335.1"/>
    </source>
</evidence>
<name>A0ABU0KI89_9ACTN</name>
<dbReference type="EMBL" id="JAUSWC010000010">
    <property type="protein sequence ID" value="MDQ0488335.1"/>
    <property type="molecule type" value="Genomic_DNA"/>
</dbReference>
<organism evidence="1 2">
    <name type="scientific">Streptomyces thermodiastaticus</name>
    <dbReference type="NCBI Taxonomy" id="44061"/>
    <lineage>
        <taxon>Bacteria</taxon>
        <taxon>Bacillati</taxon>
        <taxon>Actinomycetota</taxon>
        <taxon>Actinomycetes</taxon>
        <taxon>Kitasatosporales</taxon>
        <taxon>Streptomycetaceae</taxon>
        <taxon>Streptomyces</taxon>
    </lineage>
</organism>
<sequence>MPTASAPPSDLRLAITGTKRDGNPNVIDEIGDAYRIPLAPVFIFGAAGIWERMELDVDLRPVPVVSSPLFGASPTGPRTFKLMKKTATEDWSPRRRGHWSGKNIDVRVDHVDKGPELRFSPRHFIVSVDDQTPGWALQYSKECVLDGTEMPDGLLHTFVDSFSMATPADGGDGRGPEEAVRAAAEAVYSAAKPSGARAIQRSPSDADVTRIAMELSDRARSFGLRDSRILKTIPGAMAALMNQATFTMFPSSGTTLQLFEVQVNQQPVDTVLRYVRTTPDGRVFVDEYLSWYQDLG</sequence>
<gene>
    <name evidence="1" type="ORF">QO019_003195</name>
</gene>
<comment type="caution">
    <text evidence="1">The sequence shown here is derived from an EMBL/GenBank/DDBJ whole genome shotgun (WGS) entry which is preliminary data.</text>
</comment>